<dbReference type="CDD" id="cd04301">
    <property type="entry name" value="NAT_SF"/>
    <property type="match status" value="1"/>
</dbReference>
<dbReference type="Pfam" id="PF00583">
    <property type="entry name" value="Acetyltransf_1"/>
    <property type="match status" value="1"/>
</dbReference>
<evidence type="ECO:0000313" key="3">
    <source>
        <dbReference type="Proteomes" id="UP000541610"/>
    </source>
</evidence>
<reference evidence="2 3" key="1">
    <citation type="submission" date="2020-04" db="EMBL/GenBank/DDBJ databases">
        <title>Perkinsus olseni comparative genomics.</title>
        <authorList>
            <person name="Bogema D.R."/>
        </authorList>
    </citation>
    <scope>NUCLEOTIDE SEQUENCE [LARGE SCALE GENOMIC DNA]</scope>
    <source>
        <strain evidence="2">00978-12</strain>
    </source>
</reference>
<organism evidence="2 3">
    <name type="scientific">Perkinsus olseni</name>
    <name type="common">Perkinsus atlanticus</name>
    <dbReference type="NCBI Taxonomy" id="32597"/>
    <lineage>
        <taxon>Eukaryota</taxon>
        <taxon>Sar</taxon>
        <taxon>Alveolata</taxon>
        <taxon>Perkinsozoa</taxon>
        <taxon>Perkinsea</taxon>
        <taxon>Perkinsida</taxon>
        <taxon>Perkinsidae</taxon>
        <taxon>Perkinsus</taxon>
    </lineage>
</organism>
<dbReference type="Gene3D" id="3.40.630.30">
    <property type="match status" value="1"/>
</dbReference>
<dbReference type="InterPro" id="IPR016181">
    <property type="entry name" value="Acyl_CoA_acyltransferase"/>
</dbReference>
<dbReference type="EMBL" id="JABANP010000690">
    <property type="protein sequence ID" value="KAF4679784.1"/>
    <property type="molecule type" value="Genomic_DNA"/>
</dbReference>
<gene>
    <name evidence="2" type="ORF">FOZ60_014539</name>
</gene>
<dbReference type="Proteomes" id="UP000541610">
    <property type="component" value="Unassembled WGS sequence"/>
</dbReference>
<dbReference type="GO" id="GO:0016747">
    <property type="term" value="F:acyltransferase activity, transferring groups other than amino-acyl groups"/>
    <property type="evidence" value="ECO:0007669"/>
    <property type="project" value="InterPro"/>
</dbReference>
<accession>A0A7J6N7R1</accession>
<dbReference type="PROSITE" id="PS51186">
    <property type="entry name" value="GNAT"/>
    <property type="match status" value="1"/>
</dbReference>
<protein>
    <recommendedName>
        <fullName evidence="1">N-acetyltransferase domain-containing protein</fullName>
    </recommendedName>
</protein>
<evidence type="ECO:0000259" key="1">
    <source>
        <dbReference type="PROSITE" id="PS51186"/>
    </source>
</evidence>
<dbReference type="AlphaFoldDB" id="A0A7J6N7R1"/>
<name>A0A7J6N7R1_PEROL</name>
<dbReference type="SUPFAM" id="SSF55729">
    <property type="entry name" value="Acyl-CoA N-acyltransferases (Nat)"/>
    <property type="match status" value="1"/>
</dbReference>
<sequence>MRLINSASSIHSGALSALVLYSNPAKPPNLLAANPPRSSNASELIYRPAREGDVMDYRPLLINGSYQIFVAVDPRAQSVMAVVGRVAWTIMSLNSVPDGVLSTMDITEEDDATVAYIGRIEVSPAWRKKRVGSTMLPKALDNIRAKWPGVVAAYFYVDHDNFLAMRLYRKSNFTIIDGEYTPITYVPLPLPTPNAASGGNQPSQKQRLSATTARGAAAEAMDIFQII</sequence>
<dbReference type="InterPro" id="IPR000182">
    <property type="entry name" value="GNAT_dom"/>
</dbReference>
<feature type="domain" description="N-acetyltransferase" evidence="1">
    <location>
        <begin position="44"/>
        <end position="191"/>
    </location>
</feature>
<comment type="caution">
    <text evidence="2">The sequence shown here is derived from an EMBL/GenBank/DDBJ whole genome shotgun (WGS) entry which is preliminary data.</text>
</comment>
<evidence type="ECO:0000313" key="2">
    <source>
        <dbReference type="EMBL" id="KAF4679784.1"/>
    </source>
</evidence>
<proteinExistence type="predicted"/>
<dbReference type="OrthoDB" id="47374at2759"/>